<keyword evidence="4" id="KW-1185">Reference proteome</keyword>
<dbReference type="AlphaFoldDB" id="A0A2U1FRZ0"/>
<evidence type="ECO:0000313" key="3">
    <source>
        <dbReference type="EMBL" id="PVZ14936.1"/>
    </source>
</evidence>
<comment type="similarity">
    <text evidence="1">Belongs to the enoyl-CoA hydratase/isomerase family.</text>
</comment>
<feature type="domain" description="MaoC-like" evidence="2">
    <location>
        <begin position="22"/>
        <end position="115"/>
    </location>
</feature>
<proteinExistence type="inferred from homology"/>
<dbReference type="Proteomes" id="UP000245639">
    <property type="component" value="Unassembled WGS sequence"/>
</dbReference>
<dbReference type="Pfam" id="PF01575">
    <property type="entry name" value="MaoC_dehydratas"/>
    <property type="match status" value="1"/>
</dbReference>
<accession>A0A2U1FRZ0</accession>
<dbReference type="CDD" id="cd03454">
    <property type="entry name" value="YdeM"/>
    <property type="match status" value="1"/>
</dbReference>
<evidence type="ECO:0000313" key="4">
    <source>
        <dbReference type="Proteomes" id="UP000245639"/>
    </source>
</evidence>
<dbReference type="EMBL" id="QEKW01000001">
    <property type="protein sequence ID" value="PVZ14936.1"/>
    <property type="molecule type" value="Genomic_DNA"/>
</dbReference>
<evidence type="ECO:0000256" key="1">
    <source>
        <dbReference type="ARBA" id="ARBA00005254"/>
    </source>
</evidence>
<dbReference type="InterPro" id="IPR002539">
    <property type="entry name" value="MaoC-like_dom"/>
</dbReference>
<dbReference type="InterPro" id="IPR029069">
    <property type="entry name" value="HotDog_dom_sf"/>
</dbReference>
<comment type="caution">
    <text evidence="3">The sequence shown here is derived from an EMBL/GenBank/DDBJ whole genome shotgun (WGS) entry which is preliminary data.</text>
</comment>
<dbReference type="SUPFAM" id="SSF54637">
    <property type="entry name" value="Thioesterase/thiol ester dehydrase-isomerase"/>
    <property type="match status" value="1"/>
</dbReference>
<reference evidence="3 4" key="1">
    <citation type="submission" date="2018-04" db="EMBL/GenBank/DDBJ databases">
        <title>Genomic Encyclopedia of Type Strains, Phase IV (KMG-IV): sequencing the most valuable type-strain genomes for metagenomic binning, comparative biology and taxonomic classification.</title>
        <authorList>
            <person name="Goeker M."/>
        </authorList>
    </citation>
    <scope>NUCLEOTIDE SEQUENCE [LARGE SCALE GENOMIC DNA]</scope>
    <source>
        <strain evidence="3 4">DSM 45771</strain>
    </source>
</reference>
<dbReference type="Gene3D" id="3.10.129.10">
    <property type="entry name" value="Hotdog Thioesterase"/>
    <property type="match status" value="1"/>
</dbReference>
<gene>
    <name evidence="3" type="ORF">C8D89_101804</name>
</gene>
<dbReference type="RefSeq" id="WP_243417819.1">
    <property type="nucleotide sequence ID" value="NZ_QEKW01000001.1"/>
</dbReference>
<protein>
    <submittedName>
        <fullName evidence="3">Acyl dehydratase</fullName>
    </submittedName>
</protein>
<organism evidence="3 4">
    <name type="scientific">Actinomycetospora cinnamomea</name>
    <dbReference type="NCBI Taxonomy" id="663609"/>
    <lineage>
        <taxon>Bacteria</taxon>
        <taxon>Bacillati</taxon>
        <taxon>Actinomycetota</taxon>
        <taxon>Actinomycetes</taxon>
        <taxon>Pseudonocardiales</taxon>
        <taxon>Pseudonocardiaceae</taxon>
        <taxon>Actinomycetospora</taxon>
    </lineage>
</organism>
<name>A0A2U1FRZ0_9PSEU</name>
<evidence type="ECO:0000259" key="2">
    <source>
        <dbReference type="Pfam" id="PF01575"/>
    </source>
</evidence>
<sequence length="161" mass="17102">MTTPEVCFEDLPAGRRIALGTVVVDRDEMLAFNRRFDPQPFHVDEDAARASLFGGLCASGWFTASLWMRCYVDGLLSRAASLGSPGGDEIAWPAPVFAGDRLDAAMEVVAARVSASRPQLGLVTLVGTLTRGAGTDEAVDVYRGRFTGMFGRRGSDGTAGV</sequence>